<dbReference type="Pfam" id="PF13568">
    <property type="entry name" value="OMP_b-brl_2"/>
    <property type="match status" value="1"/>
</dbReference>
<comment type="caution">
    <text evidence="3">The sequence shown here is derived from an EMBL/GenBank/DDBJ whole genome shotgun (WGS) entry which is preliminary data.</text>
</comment>
<gene>
    <name evidence="3" type="ORF">OSR52_04740</name>
</gene>
<name>A0ABT6FPH5_9FLAO</name>
<accession>A0ABT6FPH5</accession>
<keyword evidence="1" id="KW-0732">Signal</keyword>
<evidence type="ECO:0000259" key="2">
    <source>
        <dbReference type="Pfam" id="PF13568"/>
    </source>
</evidence>
<evidence type="ECO:0000313" key="3">
    <source>
        <dbReference type="EMBL" id="MDG3585166.1"/>
    </source>
</evidence>
<feature type="signal peptide" evidence="1">
    <location>
        <begin position="1"/>
        <end position="20"/>
    </location>
</feature>
<protein>
    <submittedName>
        <fullName evidence="3">Porin family protein</fullName>
    </submittedName>
</protein>
<evidence type="ECO:0000256" key="1">
    <source>
        <dbReference type="SAM" id="SignalP"/>
    </source>
</evidence>
<dbReference type="InterPro" id="IPR011250">
    <property type="entry name" value="OMP/PagP_B-barrel"/>
</dbReference>
<dbReference type="InterPro" id="IPR025665">
    <property type="entry name" value="Beta-barrel_OMP_2"/>
</dbReference>
<dbReference type="RefSeq" id="WP_277899558.1">
    <property type="nucleotide sequence ID" value="NZ_JAPMUA010000002.1"/>
</dbReference>
<keyword evidence="4" id="KW-1185">Reference proteome</keyword>
<dbReference type="EMBL" id="JAPMUA010000002">
    <property type="protein sequence ID" value="MDG3585166.1"/>
    <property type="molecule type" value="Genomic_DNA"/>
</dbReference>
<dbReference type="SUPFAM" id="SSF56925">
    <property type="entry name" value="OMPA-like"/>
    <property type="match status" value="1"/>
</dbReference>
<dbReference type="Proteomes" id="UP001153642">
    <property type="component" value="Unassembled WGS sequence"/>
</dbReference>
<proteinExistence type="predicted"/>
<feature type="domain" description="Outer membrane protein beta-barrel" evidence="2">
    <location>
        <begin position="20"/>
        <end position="183"/>
    </location>
</feature>
<feature type="chain" id="PRO_5045407813" evidence="1">
    <location>
        <begin position="21"/>
        <end position="204"/>
    </location>
</feature>
<organism evidence="3 4">
    <name type="scientific">Galbibacter pacificus</name>
    <dbReference type="NCBI Taxonomy" id="2996052"/>
    <lineage>
        <taxon>Bacteria</taxon>
        <taxon>Pseudomonadati</taxon>
        <taxon>Bacteroidota</taxon>
        <taxon>Flavobacteriia</taxon>
        <taxon>Flavobacteriales</taxon>
        <taxon>Flavobacteriaceae</taxon>
        <taxon>Galbibacter</taxon>
    </lineage>
</organism>
<evidence type="ECO:0000313" key="4">
    <source>
        <dbReference type="Proteomes" id="UP001153642"/>
    </source>
</evidence>
<reference evidence="3" key="1">
    <citation type="submission" date="2022-11" db="EMBL/GenBank/DDBJ databases">
        <title>High-quality draft genome sequence of Galbibacter sp. strain CMA-7.</title>
        <authorList>
            <person name="Wei L."/>
            <person name="Dong C."/>
            <person name="Shao Z."/>
        </authorList>
    </citation>
    <scope>NUCLEOTIDE SEQUENCE</scope>
    <source>
        <strain evidence="3">CMA-7</strain>
    </source>
</reference>
<sequence>MKKTLLVLIAITAFAFTTTAQEFKIGAKVGLNIASLQGDDLEELDSRTSFNLGAVAEFPISEKFSFQPELLYSAQGAKGEEDASDYDESLSGNIDLTAKLDYINLPLMAKYYVAPGFSIQAGPQIGFLVSAKSKAEVGDFSAEEDIKDNFKSIDFGLNFGLGYQFENGLFIDGRYNLGLSNIADYEDGDVKNGVFQFAVGYFFL</sequence>